<evidence type="ECO:0000313" key="1">
    <source>
        <dbReference type="EMBL" id="KAJ8105389.1"/>
    </source>
</evidence>
<reference evidence="1" key="1">
    <citation type="submission" date="2022-11" db="EMBL/GenBank/DDBJ databases">
        <title>Genome Sequence of Boeremia exigua.</title>
        <authorList>
            <person name="Buettner E."/>
        </authorList>
    </citation>
    <scope>NUCLEOTIDE SEQUENCE</scope>
    <source>
        <strain evidence="1">CU02</strain>
    </source>
</reference>
<comment type="caution">
    <text evidence="1">The sequence shown here is derived from an EMBL/GenBank/DDBJ whole genome shotgun (WGS) entry which is preliminary data.</text>
</comment>
<organism evidence="1 2">
    <name type="scientific">Boeremia exigua</name>
    <dbReference type="NCBI Taxonomy" id="749465"/>
    <lineage>
        <taxon>Eukaryota</taxon>
        <taxon>Fungi</taxon>
        <taxon>Dikarya</taxon>
        <taxon>Ascomycota</taxon>
        <taxon>Pezizomycotina</taxon>
        <taxon>Dothideomycetes</taxon>
        <taxon>Pleosporomycetidae</taxon>
        <taxon>Pleosporales</taxon>
        <taxon>Pleosporineae</taxon>
        <taxon>Didymellaceae</taxon>
        <taxon>Boeremia</taxon>
    </lineage>
</organism>
<sequence length="152" mass="16685">MTSSRTHAFTCDTNEYTNKASSWLSAQAASLSPRLTITLELKVEQPDESEATMHILCQRMQVMSAMDAAESSKHYVDMYLHHPNTFTCQHVNPSGSPHASPKTVTYPPLATPDIPVPPPSLFRPRPAVQRTGKYPVTAVSGGLHRLRGSDPD</sequence>
<dbReference type="Proteomes" id="UP001153331">
    <property type="component" value="Unassembled WGS sequence"/>
</dbReference>
<keyword evidence="2" id="KW-1185">Reference proteome</keyword>
<name>A0ACC2HRK2_9PLEO</name>
<proteinExistence type="predicted"/>
<evidence type="ECO:0000313" key="2">
    <source>
        <dbReference type="Proteomes" id="UP001153331"/>
    </source>
</evidence>
<accession>A0ACC2HRK2</accession>
<protein>
    <submittedName>
        <fullName evidence="1">Uncharacterized protein</fullName>
    </submittedName>
</protein>
<gene>
    <name evidence="1" type="ORF">OPT61_g10209</name>
</gene>
<dbReference type="EMBL" id="JAPHNI010001523">
    <property type="protein sequence ID" value="KAJ8105389.1"/>
    <property type="molecule type" value="Genomic_DNA"/>
</dbReference>